<accession>A0A8S2GAQ1</accession>
<sequence>MIKGSGVRDKIWIG</sequence>
<reference evidence="1" key="1">
    <citation type="submission" date="2021-02" db="EMBL/GenBank/DDBJ databases">
        <authorList>
            <person name="Nowell W R."/>
        </authorList>
    </citation>
    <scope>NUCLEOTIDE SEQUENCE</scope>
</reference>
<proteinExistence type="predicted"/>
<feature type="non-terminal residue" evidence="1">
    <location>
        <position position="14"/>
    </location>
</feature>
<evidence type="ECO:0000313" key="1">
    <source>
        <dbReference type="EMBL" id="CAF1663375.1"/>
    </source>
</evidence>
<organism evidence="1 3">
    <name type="scientific">Didymodactylos carnosus</name>
    <dbReference type="NCBI Taxonomy" id="1234261"/>
    <lineage>
        <taxon>Eukaryota</taxon>
        <taxon>Metazoa</taxon>
        <taxon>Spiralia</taxon>
        <taxon>Gnathifera</taxon>
        <taxon>Rotifera</taxon>
        <taxon>Eurotatoria</taxon>
        <taxon>Bdelloidea</taxon>
        <taxon>Philodinida</taxon>
        <taxon>Philodinidae</taxon>
        <taxon>Didymodactylos</taxon>
    </lineage>
</organism>
<gene>
    <name evidence="1" type="ORF">OVA965_LOCUS45399</name>
    <name evidence="2" type="ORF">TMI583_LOCUS48867</name>
</gene>
<evidence type="ECO:0000313" key="3">
    <source>
        <dbReference type="Proteomes" id="UP000677228"/>
    </source>
</evidence>
<dbReference type="EMBL" id="CAJNOK010071161">
    <property type="protein sequence ID" value="CAF1663375.1"/>
    <property type="molecule type" value="Genomic_DNA"/>
</dbReference>
<comment type="caution">
    <text evidence="1">The sequence shown here is derived from an EMBL/GenBank/DDBJ whole genome shotgun (WGS) entry which is preliminary data.</text>
</comment>
<name>A0A8S2GAQ1_9BILA</name>
<dbReference type="Proteomes" id="UP000677228">
    <property type="component" value="Unassembled WGS sequence"/>
</dbReference>
<dbReference type="EMBL" id="CAJOBA010102414">
    <property type="protein sequence ID" value="CAF4525161.1"/>
    <property type="molecule type" value="Genomic_DNA"/>
</dbReference>
<dbReference type="Proteomes" id="UP000682733">
    <property type="component" value="Unassembled WGS sequence"/>
</dbReference>
<evidence type="ECO:0000313" key="2">
    <source>
        <dbReference type="EMBL" id="CAF4525161.1"/>
    </source>
</evidence>
<protein>
    <submittedName>
        <fullName evidence="1">Uncharacterized protein</fullName>
    </submittedName>
</protein>